<name>A0A1T4K9L3_9LACT</name>
<dbReference type="InterPro" id="IPR036894">
    <property type="entry name" value="YbaB-like_sf"/>
</dbReference>
<keyword evidence="2" id="KW-0963">Cytoplasm</keyword>
<feature type="coiled-coil region" evidence="3">
    <location>
        <begin position="11"/>
        <end position="38"/>
    </location>
</feature>
<keyword evidence="5" id="KW-1185">Reference proteome</keyword>
<keyword evidence="3" id="KW-0175">Coiled coil</keyword>
<dbReference type="PIRSF" id="PIRSF004555">
    <property type="entry name" value="UCP004555"/>
    <property type="match status" value="1"/>
</dbReference>
<evidence type="ECO:0000313" key="5">
    <source>
        <dbReference type="Proteomes" id="UP000189941"/>
    </source>
</evidence>
<evidence type="ECO:0000256" key="1">
    <source>
        <dbReference type="ARBA" id="ARBA00023125"/>
    </source>
</evidence>
<dbReference type="GO" id="GO:0003677">
    <property type="term" value="F:DNA binding"/>
    <property type="evidence" value="ECO:0007669"/>
    <property type="project" value="UniProtKB-UniRule"/>
</dbReference>
<dbReference type="PANTHER" id="PTHR33449">
    <property type="entry name" value="NUCLEOID-ASSOCIATED PROTEIN YBAB"/>
    <property type="match status" value="1"/>
</dbReference>
<organism evidence="4 5">
    <name type="scientific">Globicatella sulfidifaciens DSM 15739</name>
    <dbReference type="NCBI Taxonomy" id="1121925"/>
    <lineage>
        <taxon>Bacteria</taxon>
        <taxon>Bacillati</taxon>
        <taxon>Bacillota</taxon>
        <taxon>Bacilli</taxon>
        <taxon>Lactobacillales</taxon>
        <taxon>Aerococcaceae</taxon>
        <taxon>Globicatella</taxon>
    </lineage>
</organism>
<proteinExistence type="inferred from homology"/>
<evidence type="ECO:0000313" key="4">
    <source>
        <dbReference type="EMBL" id="SJZ39003.1"/>
    </source>
</evidence>
<comment type="similarity">
    <text evidence="2">Belongs to the YbaB/EbfC family.</text>
</comment>
<comment type="function">
    <text evidence="2">Binds to DNA and alters its conformation. May be involved in regulation of gene expression, nucleoid organization and DNA protection.</text>
</comment>
<dbReference type="PANTHER" id="PTHR33449:SF1">
    <property type="entry name" value="NUCLEOID-ASSOCIATED PROTEIN YBAB"/>
    <property type="match status" value="1"/>
</dbReference>
<dbReference type="Proteomes" id="UP000189941">
    <property type="component" value="Unassembled WGS sequence"/>
</dbReference>
<comment type="subcellular location">
    <subcellularLocation>
        <location evidence="2">Cytoplasm</location>
        <location evidence="2">Nucleoid</location>
    </subcellularLocation>
</comment>
<reference evidence="5" key="1">
    <citation type="submission" date="2017-02" db="EMBL/GenBank/DDBJ databases">
        <authorList>
            <person name="Varghese N."/>
            <person name="Submissions S."/>
        </authorList>
    </citation>
    <scope>NUCLEOTIDE SEQUENCE [LARGE SCALE GENOMIC DNA]</scope>
    <source>
        <strain evidence="5">DSM 15739</strain>
    </source>
</reference>
<dbReference type="AlphaFoldDB" id="A0A1T4K9L3"/>
<dbReference type="STRING" id="1121925.SAMN02746011_00620"/>
<dbReference type="GO" id="GO:0005829">
    <property type="term" value="C:cytosol"/>
    <property type="evidence" value="ECO:0007669"/>
    <property type="project" value="TreeGrafter"/>
</dbReference>
<dbReference type="OrthoDB" id="9795263at2"/>
<dbReference type="Pfam" id="PF02575">
    <property type="entry name" value="YbaB_DNA_bd"/>
    <property type="match status" value="1"/>
</dbReference>
<evidence type="ECO:0000256" key="3">
    <source>
        <dbReference type="SAM" id="Coils"/>
    </source>
</evidence>
<dbReference type="GO" id="GO:0043590">
    <property type="term" value="C:bacterial nucleoid"/>
    <property type="evidence" value="ECO:0007669"/>
    <property type="project" value="UniProtKB-UniRule"/>
</dbReference>
<dbReference type="EMBL" id="FUWO01000004">
    <property type="protein sequence ID" value="SJZ39003.1"/>
    <property type="molecule type" value="Genomic_DNA"/>
</dbReference>
<gene>
    <name evidence="4" type="ORF">SAMN02746011_00620</name>
</gene>
<accession>A0A1T4K9L3</accession>
<dbReference type="Gene3D" id="3.30.1310.10">
    <property type="entry name" value="Nucleoid-associated protein YbaB-like domain"/>
    <property type="match status" value="1"/>
</dbReference>
<dbReference type="SUPFAM" id="SSF82607">
    <property type="entry name" value="YbaB-like"/>
    <property type="match status" value="1"/>
</dbReference>
<dbReference type="NCBIfam" id="TIGR00103">
    <property type="entry name" value="DNA_YbaB_EbfC"/>
    <property type="match status" value="1"/>
</dbReference>
<dbReference type="HAMAP" id="MF_00274">
    <property type="entry name" value="DNA_YbaB_EbfC"/>
    <property type="match status" value="1"/>
</dbReference>
<keyword evidence="1 2" id="KW-0238">DNA-binding</keyword>
<dbReference type="InterPro" id="IPR004401">
    <property type="entry name" value="YbaB/EbfC"/>
</dbReference>
<evidence type="ECO:0000256" key="2">
    <source>
        <dbReference type="HAMAP-Rule" id="MF_00274"/>
    </source>
</evidence>
<comment type="subunit">
    <text evidence="2">Homodimer.</text>
</comment>
<protein>
    <recommendedName>
        <fullName evidence="2">Nucleoid-associated protein SAMN02746011_00620</fullName>
    </recommendedName>
</protein>
<sequence length="108" mass="12275">MARGMGNMGNMQGMMQKIQKMQKEMTKEQKNIEETIFEKSDANSLLTIKMNGKKEVTDLAISSDLIDPDDPEMLQDLLIVTLNELMNEIDETTEARLGKYTKGMNLPF</sequence>